<evidence type="ECO:0000256" key="6">
    <source>
        <dbReference type="SAM" id="Phobius"/>
    </source>
</evidence>
<dbReference type="AlphaFoldDB" id="A0A067M9X3"/>
<sequence>MNDVYDNLPTNTAPIALGTLLIAHGLRKRSLSPSGALAGWVIGVSLFSVPLRAFGIMMIGLYAGGSRATRVGKARKATLEQGNDGLGNRTASQVIANSFTGWAAAMLWATLYASSSIHARILWPYLPTLLSSLRTGPPYDSTAWCPANSAAHPWSRTLIFVALGHFGCCLGDTLASELGILAPSSPRLITTFRRVPPGTNGGITPGGTLFSVLGGAVIGLLGAVSLLLGNKACRESGAGAAPLLWEMLYLGALAGGMGSAIDSFLGATMQRTRYSTSKKFILLEDSDDASPDTKVVSGLNLLSNTQVNMISSALTGGLIGWWGA</sequence>
<evidence type="ECO:0000256" key="3">
    <source>
        <dbReference type="ARBA" id="ARBA00022692"/>
    </source>
</evidence>
<keyword evidence="5 6" id="KW-0472">Membrane</keyword>
<accession>A0A067M9X3</accession>
<keyword evidence="4 6" id="KW-1133">Transmembrane helix</keyword>
<dbReference type="PANTHER" id="PTHR13353">
    <property type="entry name" value="TRANSMEMBRANE PROTEIN 19"/>
    <property type="match status" value="1"/>
</dbReference>
<feature type="transmembrane region" description="Helical" evidence="6">
    <location>
        <begin position="209"/>
        <end position="228"/>
    </location>
</feature>
<proteinExistence type="inferred from homology"/>
<evidence type="ECO:0000313" key="8">
    <source>
        <dbReference type="Proteomes" id="UP000027195"/>
    </source>
</evidence>
<feature type="transmembrane region" description="Helical" evidence="6">
    <location>
        <begin position="37"/>
        <end position="63"/>
    </location>
</feature>
<evidence type="ECO:0000313" key="7">
    <source>
        <dbReference type="EMBL" id="KDQ08381.1"/>
    </source>
</evidence>
<keyword evidence="3 6" id="KW-0812">Transmembrane</keyword>
<evidence type="ECO:0008006" key="9">
    <source>
        <dbReference type="Google" id="ProtNLM"/>
    </source>
</evidence>
<evidence type="ECO:0000256" key="4">
    <source>
        <dbReference type="ARBA" id="ARBA00022989"/>
    </source>
</evidence>
<comment type="subcellular location">
    <subcellularLocation>
        <location evidence="1">Membrane</location>
        <topology evidence="1">Multi-pass membrane protein</topology>
    </subcellularLocation>
</comment>
<comment type="similarity">
    <text evidence="2">Belongs to the TMEM19 family.</text>
</comment>
<dbReference type="GO" id="GO:0016020">
    <property type="term" value="C:membrane"/>
    <property type="evidence" value="ECO:0007669"/>
    <property type="project" value="UniProtKB-SubCell"/>
</dbReference>
<evidence type="ECO:0000256" key="2">
    <source>
        <dbReference type="ARBA" id="ARBA00009012"/>
    </source>
</evidence>
<dbReference type="HOGENOM" id="CLU_036918_3_0_1"/>
<protein>
    <recommendedName>
        <fullName evidence="9">Integral membrane protein DUF92-domain-containing protein</fullName>
    </recommendedName>
</protein>
<dbReference type="EMBL" id="KL198091">
    <property type="protein sequence ID" value="KDQ08381.1"/>
    <property type="molecule type" value="Genomic_DNA"/>
</dbReference>
<dbReference type="InterPro" id="IPR002794">
    <property type="entry name" value="DUF92_TMEM19"/>
</dbReference>
<name>A0A067M9X3_BOTB1</name>
<evidence type="ECO:0000256" key="1">
    <source>
        <dbReference type="ARBA" id="ARBA00004141"/>
    </source>
</evidence>
<dbReference type="STRING" id="930990.A0A067M9X3"/>
<reference evidence="8" key="1">
    <citation type="journal article" date="2014" name="Proc. Natl. Acad. Sci. U.S.A.">
        <title>Extensive sampling of basidiomycete genomes demonstrates inadequacy of the white-rot/brown-rot paradigm for wood decay fungi.</title>
        <authorList>
            <person name="Riley R."/>
            <person name="Salamov A.A."/>
            <person name="Brown D.W."/>
            <person name="Nagy L.G."/>
            <person name="Floudas D."/>
            <person name="Held B.W."/>
            <person name="Levasseur A."/>
            <person name="Lombard V."/>
            <person name="Morin E."/>
            <person name="Otillar R."/>
            <person name="Lindquist E.A."/>
            <person name="Sun H."/>
            <person name="LaButti K.M."/>
            <person name="Schmutz J."/>
            <person name="Jabbour D."/>
            <person name="Luo H."/>
            <person name="Baker S.E."/>
            <person name="Pisabarro A.G."/>
            <person name="Walton J.D."/>
            <person name="Blanchette R.A."/>
            <person name="Henrissat B."/>
            <person name="Martin F."/>
            <person name="Cullen D."/>
            <person name="Hibbett D.S."/>
            <person name="Grigoriev I.V."/>
        </authorList>
    </citation>
    <scope>NUCLEOTIDE SEQUENCE [LARGE SCALE GENOMIC DNA]</scope>
    <source>
        <strain evidence="8">FD-172 SS1</strain>
    </source>
</reference>
<dbReference type="OrthoDB" id="30881at2759"/>
<evidence type="ECO:0000256" key="5">
    <source>
        <dbReference type="ARBA" id="ARBA00023136"/>
    </source>
</evidence>
<dbReference type="Pfam" id="PF01940">
    <property type="entry name" value="DUF92"/>
    <property type="match status" value="1"/>
</dbReference>
<dbReference type="PANTHER" id="PTHR13353:SF5">
    <property type="entry name" value="TRANSMEMBRANE PROTEIN 19"/>
    <property type="match status" value="1"/>
</dbReference>
<organism evidence="7 8">
    <name type="scientific">Botryobasidium botryosum (strain FD-172 SS1)</name>
    <dbReference type="NCBI Taxonomy" id="930990"/>
    <lineage>
        <taxon>Eukaryota</taxon>
        <taxon>Fungi</taxon>
        <taxon>Dikarya</taxon>
        <taxon>Basidiomycota</taxon>
        <taxon>Agaricomycotina</taxon>
        <taxon>Agaricomycetes</taxon>
        <taxon>Cantharellales</taxon>
        <taxon>Botryobasidiaceae</taxon>
        <taxon>Botryobasidium</taxon>
    </lineage>
</organism>
<gene>
    <name evidence="7" type="ORF">BOTBODRAFT_138976</name>
</gene>
<dbReference type="InParanoid" id="A0A067M9X3"/>
<keyword evidence="8" id="KW-1185">Reference proteome</keyword>
<dbReference type="Proteomes" id="UP000027195">
    <property type="component" value="Unassembled WGS sequence"/>
</dbReference>
<feature type="transmembrane region" description="Helical" evidence="6">
    <location>
        <begin position="248"/>
        <end position="269"/>
    </location>
</feature>